<dbReference type="EMBL" id="JABCRI010000011">
    <property type="protein sequence ID" value="KAF8398458.1"/>
    <property type="molecule type" value="Genomic_DNA"/>
</dbReference>
<name>A0A835DCK8_TETSI</name>
<evidence type="ECO:0000256" key="1">
    <source>
        <dbReference type="SAM" id="MobiDB-lite"/>
    </source>
</evidence>
<accession>A0A835DCK8</accession>
<evidence type="ECO:0000313" key="2">
    <source>
        <dbReference type="EMBL" id="KAF8398458.1"/>
    </source>
</evidence>
<feature type="region of interest" description="Disordered" evidence="1">
    <location>
        <begin position="56"/>
        <end position="76"/>
    </location>
</feature>
<dbReference type="OrthoDB" id="989349at2759"/>
<sequence>MIGEGWLSSIRHVLAAGFQGVGVVTQDKTTQLVDEDPVTNLLKRLGRGTATFSFDSARKVPTGPDPLHHNNFPLRP</sequence>
<dbReference type="Proteomes" id="UP000655225">
    <property type="component" value="Unassembled WGS sequence"/>
</dbReference>
<dbReference type="AlphaFoldDB" id="A0A835DCK8"/>
<organism evidence="2 3">
    <name type="scientific">Tetracentron sinense</name>
    <name type="common">Spur-leaf</name>
    <dbReference type="NCBI Taxonomy" id="13715"/>
    <lineage>
        <taxon>Eukaryota</taxon>
        <taxon>Viridiplantae</taxon>
        <taxon>Streptophyta</taxon>
        <taxon>Embryophyta</taxon>
        <taxon>Tracheophyta</taxon>
        <taxon>Spermatophyta</taxon>
        <taxon>Magnoliopsida</taxon>
        <taxon>Trochodendrales</taxon>
        <taxon>Trochodendraceae</taxon>
        <taxon>Tetracentron</taxon>
    </lineage>
</organism>
<gene>
    <name evidence="2" type="ORF">HHK36_017386</name>
</gene>
<comment type="caution">
    <text evidence="2">The sequence shown here is derived from an EMBL/GenBank/DDBJ whole genome shotgun (WGS) entry which is preliminary data.</text>
</comment>
<protein>
    <submittedName>
        <fullName evidence="2">Uncharacterized protein</fullName>
    </submittedName>
</protein>
<proteinExistence type="predicted"/>
<evidence type="ECO:0000313" key="3">
    <source>
        <dbReference type="Proteomes" id="UP000655225"/>
    </source>
</evidence>
<keyword evidence="3" id="KW-1185">Reference proteome</keyword>
<reference evidence="2 3" key="1">
    <citation type="submission" date="2020-04" db="EMBL/GenBank/DDBJ databases">
        <title>Plant Genome Project.</title>
        <authorList>
            <person name="Zhang R.-G."/>
        </authorList>
    </citation>
    <scope>NUCLEOTIDE SEQUENCE [LARGE SCALE GENOMIC DNA]</scope>
    <source>
        <strain evidence="2">YNK0</strain>
        <tissue evidence="2">Leaf</tissue>
    </source>
</reference>